<dbReference type="Pfam" id="PF26335">
    <property type="entry name" value="ARB_00930_C"/>
    <property type="match status" value="1"/>
</dbReference>
<dbReference type="Pfam" id="PF00144">
    <property type="entry name" value="Beta-lactamase"/>
    <property type="match status" value="1"/>
</dbReference>
<feature type="domain" description="Beta-lactamase-like ARB-00930-like C-terminal" evidence="3">
    <location>
        <begin position="432"/>
        <end position="604"/>
    </location>
</feature>
<dbReference type="InterPro" id="IPR058664">
    <property type="entry name" value="ARB_00930-like_C"/>
</dbReference>
<evidence type="ECO:0000256" key="1">
    <source>
        <dbReference type="SAM" id="SignalP"/>
    </source>
</evidence>
<evidence type="ECO:0000313" key="5">
    <source>
        <dbReference type="Proteomes" id="UP001283341"/>
    </source>
</evidence>
<proteinExistence type="predicted"/>
<reference evidence="4" key="2">
    <citation type="submission" date="2023-06" db="EMBL/GenBank/DDBJ databases">
        <authorList>
            <consortium name="Lawrence Berkeley National Laboratory"/>
            <person name="Haridas S."/>
            <person name="Hensen N."/>
            <person name="Bonometti L."/>
            <person name="Westerberg I."/>
            <person name="Brannstrom I.O."/>
            <person name="Guillou S."/>
            <person name="Cros-Aarteil S."/>
            <person name="Calhoun S."/>
            <person name="Kuo A."/>
            <person name="Mondo S."/>
            <person name="Pangilinan J."/>
            <person name="Riley R."/>
            <person name="Labutti K."/>
            <person name="Andreopoulos B."/>
            <person name="Lipzen A."/>
            <person name="Chen C."/>
            <person name="Yanf M."/>
            <person name="Daum C."/>
            <person name="Ng V."/>
            <person name="Clum A."/>
            <person name="Steindorff A."/>
            <person name="Ohm R."/>
            <person name="Martin F."/>
            <person name="Silar P."/>
            <person name="Natvig D."/>
            <person name="Lalanne C."/>
            <person name="Gautier V."/>
            <person name="Ament-Velasquez S.L."/>
            <person name="Kruys A."/>
            <person name="Hutchinson M.I."/>
            <person name="Powell A.J."/>
            <person name="Barry K."/>
            <person name="Miller A.N."/>
            <person name="Grigoriev I.V."/>
            <person name="Debuchy R."/>
            <person name="Gladieux P."/>
            <person name="Thoren M.H."/>
            <person name="Johannesson H."/>
        </authorList>
    </citation>
    <scope>NUCLEOTIDE SEQUENCE</scope>
    <source>
        <strain evidence="4">CBS 118394</strain>
    </source>
</reference>
<protein>
    <submittedName>
        <fullName evidence="4">Beta-lactamase/transpeptidase-like protein</fullName>
    </submittedName>
</protein>
<gene>
    <name evidence="4" type="ORF">B0H66DRAFT_580762</name>
</gene>
<feature type="chain" id="PRO_5042283740" evidence="1">
    <location>
        <begin position="20"/>
        <end position="605"/>
    </location>
</feature>
<evidence type="ECO:0000259" key="2">
    <source>
        <dbReference type="Pfam" id="PF00144"/>
    </source>
</evidence>
<keyword evidence="1" id="KW-0732">Signal</keyword>
<accession>A0AAE0IJL9</accession>
<dbReference type="InterPro" id="IPR001466">
    <property type="entry name" value="Beta-lactam-related"/>
</dbReference>
<dbReference type="InterPro" id="IPR012338">
    <property type="entry name" value="Beta-lactam/transpept-like"/>
</dbReference>
<sequence>MWQLLFFLAAIAQFPISNAKANCPLYGPLLPRPTNLVQNEAFQIAARTLDGLFPKYIDNDNSTGSDKFSYSVEVFSGSETEALWSHYWTAPNLQSFNNSGVKKVDTNTVFRIGSITKIFTVLTFLAAVGDGIWNDPVTKYIPEIAAMAKKTPGGSMFVPDWESITVGSLASQTSGLIRDYALLGELAYQLSLDDLHDMGFPKIPLTEFPPCGINPTCNREQLYAGLGKLPPSFPAGETPTYSDLGFVILGHIAEKITGKDFKSLVKDSVLKPLNLTHTFVSAPDDSMGIIPGNRYSTSWAFELAEEAATGNMYTSAGDLSAVGRAIMRSTLLKPAMTRRWLKPTAFTSDPKSMVGMPWGVRQIDLGQNQSYQFVHTFNKLGSLGAYTSLLAIIPELDIGFSVLAAGDPPPGLAMDIADTLTSTYIPTLMYVARAQANATYAGRYRYTGPSSNSTNTTTSGGKYKNSTTPISATLTISTDSNKPGMGIANWTNNGVDMSFIAVAIGSNITEEYFDKVKPSVRLYPTTFEEARPDGGKRVAFKAVFEDTSLPTKVGSMSTDCATWVGVTSVVYGSKPLDMFIFDIDAKGAVLAVENAALRVRLEKVS</sequence>
<dbReference type="AlphaFoldDB" id="A0AAE0IJL9"/>
<name>A0AAE0IJL9_9PEZI</name>
<dbReference type="EMBL" id="JAUEDM010000002">
    <property type="protein sequence ID" value="KAK3326123.1"/>
    <property type="molecule type" value="Genomic_DNA"/>
</dbReference>
<dbReference type="InterPro" id="IPR051478">
    <property type="entry name" value="Beta-lactamase-like_AB/R"/>
</dbReference>
<feature type="domain" description="Beta-lactamase-related" evidence="2">
    <location>
        <begin position="101"/>
        <end position="412"/>
    </location>
</feature>
<dbReference type="PANTHER" id="PTHR22935">
    <property type="entry name" value="PENICILLIN-BINDING PROTEIN"/>
    <property type="match status" value="1"/>
</dbReference>
<reference evidence="4" key="1">
    <citation type="journal article" date="2023" name="Mol. Phylogenet. Evol.">
        <title>Genome-scale phylogeny and comparative genomics of the fungal order Sordariales.</title>
        <authorList>
            <person name="Hensen N."/>
            <person name="Bonometti L."/>
            <person name="Westerberg I."/>
            <person name="Brannstrom I.O."/>
            <person name="Guillou S."/>
            <person name="Cros-Aarteil S."/>
            <person name="Calhoun S."/>
            <person name="Haridas S."/>
            <person name="Kuo A."/>
            <person name="Mondo S."/>
            <person name="Pangilinan J."/>
            <person name="Riley R."/>
            <person name="LaButti K."/>
            <person name="Andreopoulos B."/>
            <person name="Lipzen A."/>
            <person name="Chen C."/>
            <person name="Yan M."/>
            <person name="Daum C."/>
            <person name="Ng V."/>
            <person name="Clum A."/>
            <person name="Steindorff A."/>
            <person name="Ohm R.A."/>
            <person name="Martin F."/>
            <person name="Silar P."/>
            <person name="Natvig D.O."/>
            <person name="Lalanne C."/>
            <person name="Gautier V."/>
            <person name="Ament-Velasquez S.L."/>
            <person name="Kruys A."/>
            <person name="Hutchinson M.I."/>
            <person name="Powell A.J."/>
            <person name="Barry K."/>
            <person name="Miller A.N."/>
            <person name="Grigoriev I.V."/>
            <person name="Debuchy R."/>
            <person name="Gladieux P."/>
            <person name="Hiltunen Thoren M."/>
            <person name="Johannesson H."/>
        </authorList>
    </citation>
    <scope>NUCLEOTIDE SEQUENCE</scope>
    <source>
        <strain evidence="4">CBS 118394</strain>
    </source>
</reference>
<comment type="caution">
    <text evidence="4">The sequence shown here is derived from an EMBL/GenBank/DDBJ whole genome shotgun (WGS) entry which is preliminary data.</text>
</comment>
<dbReference type="SUPFAM" id="SSF56601">
    <property type="entry name" value="beta-lactamase/transpeptidase-like"/>
    <property type="match status" value="1"/>
</dbReference>
<dbReference type="PANTHER" id="PTHR22935:SF97">
    <property type="entry name" value="BETA-LACTAMASE-RELATED DOMAIN-CONTAINING PROTEIN"/>
    <property type="match status" value="1"/>
</dbReference>
<keyword evidence="5" id="KW-1185">Reference proteome</keyword>
<organism evidence="4 5">
    <name type="scientific">Apodospora peruviana</name>
    <dbReference type="NCBI Taxonomy" id="516989"/>
    <lineage>
        <taxon>Eukaryota</taxon>
        <taxon>Fungi</taxon>
        <taxon>Dikarya</taxon>
        <taxon>Ascomycota</taxon>
        <taxon>Pezizomycotina</taxon>
        <taxon>Sordariomycetes</taxon>
        <taxon>Sordariomycetidae</taxon>
        <taxon>Sordariales</taxon>
        <taxon>Lasiosphaeriaceae</taxon>
        <taxon>Apodospora</taxon>
    </lineage>
</organism>
<dbReference type="Gene3D" id="3.40.710.10">
    <property type="entry name" value="DD-peptidase/beta-lactamase superfamily"/>
    <property type="match status" value="1"/>
</dbReference>
<dbReference type="Proteomes" id="UP001283341">
    <property type="component" value="Unassembled WGS sequence"/>
</dbReference>
<evidence type="ECO:0000259" key="3">
    <source>
        <dbReference type="Pfam" id="PF26335"/>
    </source>
</evidence>
<evidence type="ECO:0000313" key="4">
    <source>
        <dbReference type="EMBL" id="KAK3326123.1"/>
    </source>
</evidence>
<feature type="signal peptide" evidence="1">
    <location>
        <begin position="1"/>
        <end position="19"/>
    </location>
</feature>